<dbReference type="PANTHER" id="PTHR28535">
    <property type="entry name" value="ZINC FINGER GRF-TYPE CONTAINING 1"/>
    <property type="match status" value="1"/>
</dbReference>
<dbReference type="GeneTree" id="ENSGT00940000162642"/>
<dbReference type="InterPro" id="IPR018838">
    <property type="entry name" value="ZGRF1-like_N"/>
</dbReference>
<name>A0A8C0G9M9_CHEAB</name>
<dbReference type="Ensembl" id="ENSCABT00000005957.1">
    <property type="protein sequence ID" value="ENSCABP00000005475.1"/>
    <property type="gene ID" value="ENSCABG00000004121.1"/>
</dbReference>
<sequence>MACQEFTVLYTHQKTKKSKIWQDGVLKTSTGGNKVKNSGLIQYDTILDPLCSSEVTENCRSELPKKTEAPILNRNHLKPTGLSLPHLPVGLKRKHTGFQGPRQVEKKMMPMEDDAAIISPTSKWSQSSFPSQLHITSPLFSTICKKDAETNLPSRSNNDACTSSDRDGMSVSSLVSTSYIGIPKEMIHNRNQSISISGQMESNCQTINGVAVSQNLRSKAEIIALLKSKPTQLCKEQKPSEITECFSGDQPSENTGILFKRKSETLSGHMDNSDRESAKNIQHQYTTEKTITHNHWDVYMLPNSAELSCDKEVTVRRHDKTSNLGLDLQDPYNPKASQFMTAFVQPVEKDRTDWATQLPTINESFGKDQPNTCVLSESNINKECNIQFVSSSEDVYSRSTNGSITFETNLPKSNENVVTESLKDSKVSSAQSQSEPLPRINSASVVNESRISGHVTWAGSGAISEELTVCEDVSDQAEQFMEINFNLLDAFDFSDTEDKVVCESNMFSQGSACLTKGAMAQNGERRVHRNCEVMLHSNEEGVVKYSTVLGERDDNEIRESLPLKLGDETCEGCDKSVKDALTPLIELGQSGAENIIEGMNASTLNTETPSSKKDLSFSPVCTVSDLIVNKKCSNDFVHSRVSNYECDTRNNKFEKTEIISYVPATLQTSVMDKNPEKDVVHLGGTNSQDSTLENYLGASGDDMKPISPLQALSLKACNSDDLCQYITGKYCTAFDKEHTRVSRTATYPLTKRHSTSKEAGIGETEFENGLSIMPSIHEAREGERMGTDCLKHLAQIDNSSGLPQLANDITLLRSLTEHKTALESLQMMEDNNGLLYQRETTKEKSEPAEELEERECLVPLQIPEPSCPMSYFQSW</sequence>
<evidence type="ECO:0000313" key="2">
    <source>
        <dbReference type="Ensembl" id="ENSCABP00000005475.1"/>
    </source>
</evidence>
<proteinExistence type="predicted"/>
<reference evidence="2" key="1">
    <citation type="submission" date="2025-08" db="UniProtKB">
        <authorList>
            <consortium name="Ensembl"/>
        </authorList>
    </citation>
    <scope>IDENTIFICATION</scope>
</reference>
<dbReference type="AlphaFoldDB" id="A0A8C0G9M9"/>
<reference evidence="2" key="2">
    <citation type="submission" date="2025-09" db="UniProtKB">
        <authorList>
            <consortium name="Ensembl"/>
        </authorList>
    </citation>
    <scope>IDENTIFICATION</scope>
</reference>
<dbReference type="OMA" id="CAVHTIN"/>
<keyword evidence="3" id="KW-1185">Reference proteome</keyword>
<accession>A0A8C0G9M9</accession>
<dbReference type="GO" id="GO:0035861">
    <property type="term" value="C:site of double-strand break"/>
    <property type="evidence" value="ECO:0007669"/>
    <property type="project" value="TreeGrafter"/>
</dbReference>
<dbReference type="GO" id="GO:0006302">
    <property type="term" value="P:double-strand break repair"/>
    <property type="evidence" value="ECO:0007669"/>
    <property type="project" value="TreeGrafter"/>
</dbReference>
<evidence type="ECO:0000259" key="1">
    <source>
        <dbReference type="Pfam" id="PF10382"/>
    </source>
</evidence>
<dbReference type="InterPro" id="IPR052800">
    <property type="entry name" value="DNA_Repair_Helicase_ZGRF1"/>
</dbReference>
<evidence type="ECO:0000313" key="3">
    <source>
        <dbReference type="Proteomes" id="UP000694404"/>
    </source>
</evidence>
<dbReference type="Proteomes" id="UP000694404">
    <property type="component" value="Unplaced"/>
</dbReference>
<feature type="domain" description="5'-3' DNA helicase ZGRF1-like N-terminal" evidence="1">
    <location>
        <begin position="4"/>
        <end position="35"/>
    </location>
</feature>
<organism evidence="2 3">
    <name type="scientific">Chelonoidis abingdonii</name>
    <name type="common">Abingdon island giant tortoise</name>
    <name type="synonym">Testudo abingdonii</name>
    <dbReference type="NCBI Taxonomy" id="106734"/>
    <lineage>
        <taxon>Eukaryota</taxon>
        <taxon>Metazoa</taxon>
        <taxon>Chordata</taxon>
        <taxon>Craniata</taxon>
        <taxon>Vertebrata</taxon>
        <taxon>Euteleostomi</taxon>
        <taxon>Archelosauria</taxon>
        <taxon>Testudinata</taxon>
        <taxon>Testudines</taxon>
        <taxon>Cryptodira</taxon>
        <taxon>Durocryptodira</taxon>
        <taxon>Testudinoidea</taxon>
        <taxon>Testudinidae</taxon>
        <taxon>Chelonoidis</taxon>
    </lineage>
</organism>
<dbReference type="GO" id="GO:0005634">
    <property type="term" value="C:nucleus"/>
    <property type="evidence" value="ECO:0007669"/>
    <property type="project" value="TreeGrafter"/>
</dbReference>
<protein>
    <recommendedName>
        <fullName evidence="1">5'-3' DNA helicase ZGRF1-like N-terminal domain-containing protein</fullName>
    </recommendedName>
</protein>
<dbReference type="Pfam" id="PF10382">
    <property type="entry name" value="ZGRF1-like_N"/>
    <property type="match status" value="1"/>
</dbReference>
<dbReference type="PANTHER" id="PTHR28535:SF1">
    <property type="entry name" value="PROTEIN ZGRF1"/>
    <property type="match status" value="1"/>
</dbReference>